<name>Q73TA3_MYCPA</name>
<evidence type="ECO:0000313" key="3">
    <source>
        <dbReference type="Proteomes" id="UP000000580"/>
    </source>
</evidence>
<dbReference type="KEGG" id="mpa:MAP_3815"/>
<dbReference type="HOGENOM" id="CLU_1093372_0_0_11"/>
<feature type="compositionally biased region" description="Basic and acidic residues" evidence="1">
    <location>
        <begin position="272"/>
        <end position="284"/>
    </location>
</feature>
<feature type="region of interest" description="Disordered" evidence="1">
    <location>
        <begin position="265"/>
        <end position="284"/>
    </location>
</feature>
<protein>
    <submittedName>
        <fullName evidence="2">Uncharacterized protein</fullName>
    </submittedName>
</protein>
<gene>
    <name evidence="2" type="ordered locus">MAP_3815</name>
</gene>
<evidence type="ECO:0000313" key="2">
    <source>
        <dbReference type="EMBL" id="AAS06365.1"/>
    </source>
</evidence>
<dbReference type="EMBL" id="AE016958">
    <property type="protein sequence ID" value="AAS06365.1"/>
    <property type="molecule type" value="Genomic_DNA"/>
</dbReference>
<reference evidence="2 3" key="1">
    <citation type="journal article" date="2005" name="Proc. Natl. Acad. Sci. U.S.A.">
        <title>The complete genome sequence of Mycobacterium avium subspecies paratuberculosis.</title>
        <authorList>
            <person name="Li L."/>
            <person name="Bannantine J.P."/>
            <person name="Zhang Q."/>
            <person name="Amonsin A."/>
            <person name="May B.J."/>
            <person name="Alt D."/>
            <person name="Banerji N."/>
            <person name="Kanjilal S."/>
            <person name="Kapur V."/>
        </authorList>
    </citation>
    <scope>NUCLEOTIDE SEQUENCE [LARGE SCALE GENOMIC DNA]</scope>
    <source>
        <strain evidence="3">ATCC BAA-968 / K-10</strain>
    </source>
</reference>
<evidence type="ECO:0000256" key="1">
    <source>
        <dbReference type="SAM" id="MobiDB-lite"/>
    </source>
</evidence>
<accession>Q73TA3</accession>
<proteinExistence type="predicted"/>
<dbReference type="AlphaFoldDB" id="Q73TA3"/>
<dbReference type="eggNOG" id="ENOG5031YCS">
    <property type="taxonomic scope" value="Bacteria"/>
</dbReference>
<dbReference type="Proteomes" id="UP000000580">
    <property type="component" value="Chromosome"/>
</dbReference>
<organism evidence="2 3">
    <name type="scientific">Mycolicibacterium paratuberculosis (strain ATCC BAA-968 / K-10)</name>
    <name type="common">Mycobacterium paratuberculosis</name>
    <dbReference type="NCBI Taxonomy" id="262316"/>
    <lineage>
        <taxon>Bacteria</taxon>
        <taxon>Bacillati</taxon>
        <taxon>Actinomycetota</taxon>
        <taxon>Actinomycetes</taxon>
        <taxon>Mycobacteriales</taxon>
        <taxon>Mycobacteriaceae</taxon>
        <taxon>Mycobacterium</taxon>
        <taxon>Mycobacterium avium complex (MAC)</taxon>
    </lineage>
</organism>
<sequence>MSVAVPIVSVMPALDPRERVERFVLRARKVMAHSLVRDRSDLLKELASGTIKVQIQVDTVTGEATHQFSMELPPEEAFESFAARVRPFTIPKEPVYWAVVLDALEELVSEDTLANIIDIEDLRAHWKTVVEGKKVAQAFYVVTEKGQLSDVQLAEMWLNSDALHTQLIQSEVGKELSLDQRYRAATGVYARLGSCVNATHYLVKYLVEEGLLELDPEVFTLPVLAKTSVEIKGAVYSAELGAEMPTDLSNLDPEVWRPIHKDIDLLASSEHGSPEDGSSREPEE</sequence>
<keyword evidence="3" id="KW-1185">Reference proteome</keyword>